<protein>
    <recommendedName>
        <fullName evidence="3">DUF72 domain-containing protein</fullName>
    </recommendedName>
</protein>
<name>A0ABD3I5L3_9MARC</name>
<accession>A0ABD3I5L3</accession>
<proteinExistence type="predicted"/>
<gene>
    <name evidence="1" type="ORF">R1sor_017005</name>
</gene>
<dbReference type="EMBL" id="JBJQOH010000001">
    <property type="protein sequence ID" value="KAL3698983.1"/>
    <property type="molecule type" value="Genomic_DNA"/>
</dbReference>
<evidence type="ECO:0000313" key="2">
    <source>
        <dbReference type="Proteomes" id="UP001633002"/>
    </source>
</evidence>
<dbReference type="SUPFAM" id="SSF117396">
    <property type="entry name" value="TM1631-like"/>
    <property type="match status" value="1"/>
</dbReference>
<dbReference type="PANTHER" id="PTHR30348">
    <property type="entry name" value="UNCHARACTERIZED PROTEIN YECE"/>
    <property type="match status" value="1"/>
</dbReference>
<evidence type="ECO:0008006" key="3">
    <source>
        <dbReference type="Google" id="ProtNLM"/>
    </source>
</evidence>
<dbReference type="Gene3D" id="3.20.20.410">
    <property type="entry name" value="Protein of unknown function UPF0759"/>
    <property type="match status" value="1"/>
</dbReference>
<dbReference type="Pfam" id="PF01904">
    <property type="entry name" value="DUF72"/>
    <property type="match status" value="1"/>
</dbReference>
<dbReference type="InterPro" id="IPR036520">
    <property type="entry name" value="UPF0759_sf"/>
</dbReference>
<organism evidence="1 2">
    <name type="scientific">Riccia sorocarpa</name>
    <dbReference type="NCBI Taxonomy" id="122646"/>
    <lineage>
        <taxon>Eukaryota</taxon>
        <taxon>Viridiplantae</taxon>
        <taxon>Streptophyta</taxon>
        <taxon>Embryophyta</taxon>
        <taxon>Marchantiophyta</taxon>
        <taxon>Marchantiopsida</taxon>
        <taxon>Marchantiidae</taxon>
        <taxon>Marchantiales</taxon>
        <taxon>Ricciaceae</taxon>
        <taxon>Riccia</taxon>
    </lineage>
</organism>
<reference evidence="1 2" key="1">
    <citation type="submission" date="2024-09" db="EMBL/GenBank/DDBJ databases">
        <title>Chromosome-scale assembly of Riccia sorocarpa.</title>
        <authorList>
            <person name="Paukszto L."/>
        </authorList>
    </citation>
    <scope>NUCLEOTIDE SEQUENCE [LARGE SCALE GENOMIC DNA]</scope>
    <source>
        <strain evidence="1">LP-2024</strain>
        <tissue evidence="1">Aerial parts of the thallus</tissue>
    </source>
</reference>
<dbReference type="AlphaFoldDB" id="A0ABD3I5L3"/>
<dbReference type="Proteomes" id="UP001633002">
    <property type="component" value="Unassembled WGS sequence"/>
</dbReference>
<evidence type="ECO:0000313" key="1">
    <source>
        <dbReference type="EMBL" id="KAL3698983.1"/>
    </source>
</evidence>
<keyword evidence="2" id="KW-1185">Reference proteome</keyword>
<dbReference type="PANTHER" id="PTHR30348:SF4">
    <property type="entry name" value="DUF72 DOMAIN-CONTAINING PROTEIN"/>
    <property type="match status" value="1"/>
</dbReference>
<sequence length="374" mass="42194">MVRPTVPVVAATQVTPTPSLVRLGTSGYSYKHWKDKYYPPKVDQFKFYVSEFDAVELNNPFYRVPTDSTFDKWRQTAPRPTFTYVVKANRFFTHMKQFNVDELFRERWDSFYDSCKRLGGHLGAVLFQLGPRTACSIEKLKALATVLPRDGHFVFEFRHPTWFCREVYDVLAENDWCLAAIHINNQGRWAGSLASGWHPDLQGYDPCCAWGAYIRLHGTGGQYVGKYSDDEIAAMAARVQGWAADGRKVFVMCNNTDDGTPPSAIADLRNLSSRLIEMGVIEKVKPIEQELLKVVKKAKVVKTGKVEILEKSETEVLMVDKTAKVEASEESKNRNQVNGDDSEFSSVLCSCIPLEQYMSALPLLSTGVQLSMTS</sequence>
<comment type="caution">
    <text evidence="1">The sequence shown here is derived from an EMBL/GenBank/DDBJ whole genome shotgun (WGS) entry which is preliminary data.</text>
</comment>
<dbReference type="InterPro" id="IPR002763">
    <property type="entry name" value="DUF72"/>
</dbReference>